<accession>A0A1B7NLG2</accession>
<evidence type="ECO:0000256" key="3">
    <source>
        <dbReference type="RuleBase" id="RU000363"/>
    </source>
</evidence>
<keyword evidence="2" id="KW-0560">Oxidoreductase</keyword>
<dbReference type="GO" id="GO:0019433">
    <property type="term" value="P:triglyceride catabolic process"/>
    <property type="evidence" value="ECO:0007669"/>
    <property type="project" value="TreeGrafter"/>
</dbReference>
<evidence type="ECO:0000256" key="1">
    <source>
        <dbReference type="ARBA" id="ARBA00006484"/>
    </source>
</evidence>
<sequence>MQQANPQKFSRRSRQEIMKSVINFESRVYERNILLTDLSPRNVIMVEKPGFDSKQNLLFLDFAGALSSRRRNDPVAIRSNQFLDQYISPLLRWNKTMAMQFNDWIDWDWQAWIEAEYAYTATTITPEMRNTYAVASHDIITLPLDVLSASSIAACAEKLPLLNILVHNAGAGYHMPISDLDLDEAKKLFDLNVWAHLAVTQTMLPLLVKSKGMIVNHTSSSSVAAQPFQGAYSASKAAMSMFSDTMWLELQSFGIRVVNVKTSVVTSKFFDNNIHTTWLPKDSLNQPAKTIVKKVRGDHRPNSRLSTQCAWGYTIFFVNPSSLYS</sequence>
<evidence type="ECO:0000313" key="5">
    <source>
        <dbReference type="Proteomes" id="UP000091918"/>
    </source>
</evidence>
<dbReference type="AlphaFoldDB" id="A0A1B7NLG2"/>
<dbReference type="GO" id="GO:0006654">
    <property type="term" value="P:phosphatidic acid biosynthetic process"/>
    <property type="evidence" value="ECO:0007669"/>
    <property type="project" value="TreeGrafter"/>
</dbReference>
<dbReference type="SUPFAM" id="SSF51735">
    <property type="entry name" value="NAD(P)-binding Rossmann-fold domains"/>
    <property type="match status" value="1"/>
</dbReference>
<dbReference type="Pfam" id="PF00106">
    <property type="entry name" value="adh_short"/>
    <property type="match status" value="1"/>
</dbReference>
<dbReference type="InterPro" id="IPR002347">
    <property type="entry name" value="SDR_fam"/>
</dbReference>
<dbReference type="Gene3D" id="3.40.50.720">
    <property type="entry name" value="NAD(P)-binding Rossmann-like Domain"/>
    <property type="match status" value="1"/>
</dbReference>
<comment type="similarity">
    <text evidence="1 3">Belongs to the short-chain dehydrogenases/reductases (SDR) family.</text>
</comment>
<evidence type="ECO:0000256" key="2">
    <source>
        <dbReference type="ARBA" id="ARBA00023002"/>
    </source>
</evidence>
<comment type="caution">
    <text evidence="4">The sequence shown here is derived from an EMBL/GenBank/DDBJ whole genome shotgun (WGS) entry which is preliminary data.</text>
</comment>
<dbReference type="PRINTS" id="PR00080">
    <property type="entry name" value="SDRFAMILY"/>
</dbReference>
<dbReference type="Proteomes" id="UP000091918">
    <property type="component" value="Unassembled WGS sequence"/>
</dbReference>
<dbReference type="PANTHER" id="PTHR44169:SF3">
    <property type="entry name" value="SHORT-CHAIN DEHYDROGENASE SRDE"/>
    <property type="match status" value="1"/>
</dbReference>
<dbReference type="GO" id="GO:0005811">
    <property type="term" value="C:lipid droplet"/>
    <property type="evidence" value="ECO:0007669"/>
    <property type="project" value="TreeGrafter"/>
</dbReference>
<dbReference type="PRINTS" id="PR00081">
    <property type="entry name" value="GDHRDH"/>
</dbReference>
<proteinExistence type="inferred from homology"/>
<keyword evidence="5" id="KW-1185">Reference proteome</keyword>
<dbReference type="GO" id="GO:0005783">
    <property type="term" value="C:endoplasmic reticulum"/>
    <property type="evidence" value="ECO:0007669"/>
    <property type="project" value="TreeGrafter"/>
</dbReference>
<dbReference type="InterPro" id="IPR036291">
    <property type="entry name" value="NAD(P)-bd_dom_sf"/>
</dbReference>
<dbReference type="EMBL" id="LGUA01002178">
    <property type="protein sequence ID" value="OAX77681.1"/>
    <property type="molecule type" value="Genomic_DNA"/>
</dbReference>
<evidence type="ECO:0008006" key="6">
    <source>
        <dbReference type="Google" id="ProtNLM"/>
    </source>
</evidence>
<dbReference type="GO" id="GO:0004806">
    <property type="term" value="F:triacylglycerol lipase activity"/>
    <property type="evidence" value="ECO:0007669"/>
    <property type="project" value="TreeGrafter"/>
</dbReference>
<evidence type="ECO:0000313" key="4">
    <source>
        <dbReference type="EMBL" id="OAX77681.1"/>
    </source>
</evidence>
<name>A0A1B7NLG2_9EURO</name>
<dbReference type="GO" id="GO:0000140">
    <property type="term" value="F:acylglycerone-phosphate reductase (NADP+) activity"/>
    <property type="evidence" value="ECO:0007669"/>
    <property type="project" value="TreeGrafter"/>
</dbReference>
<dbReference type="STRING" id="1658172.A0A1B7NLG2"/>
<dbReference type="PANTHER" id="PTHR44169">
    <property type="entry name" value="NADPH-DEPENDENT 1-ACYLDIHYDROXYACETONE PHOSPHATE REDUCTASE"/>
    <property type="match status" value="1"/>
</dbReference>
<dbReference type="OrthoDB" id="4196652at2759"/>
<reference evidence="4 5" key="1">
    <citation type="submission" date="2015-07" db="EMBL/GenBank/DDBJ databases">
        <title>Emmonsia species relationships and genome sequence.</title>
        <authorList>
            <person name="Cuomo C.A."/>
            <person name="Schwartz I.S."/>
            <person name="Kenyon C."/>
            <person name="de Hoog G.S."/>
            <person name="Govender N.P."/>
            <person name="Botha A."/>
            <person name="Moreno L."/>
            <person name="de Vries M."/>
            <person name="Munoz J.F."/>
            <person name="Stielow J.B."/>
        </authorList>
    </citation>
    <scope>NUCLEOTIDE SEQUENCE [LARGE SCALE GENOMIC DNA]</scope>
    <source>
        <strain evidence="4 5">CBS 136260</strain>
    </source>
</reference>
<organism evidence="4 5">
    <name type="scientific">Emergomyces africanus</name>
    <dbReference type="NCBI Taxonomy" id="1955775"/>
    <lineage>
        <taxon>Eukaryota</taxon>
        <taxon>Fungi</taxon>
        <taxon>Dikarya</taxon>
        <taxon>Ascomycota</taxon>
        <taxon>Pezizomycotina</taxon>
        <taxon>Eurotiomycetes</taxon>
        <taxon>Eurotiomycetidae</taxon>
        <taxon>Onygenales</taxon>
        <taxon>Ajellomycetaceae</taxon>
        <taxon>Emergomyces</taxon>
    </lineage>
</organism>
<gene>
    <name evidence="4" type="ORF">ACJ72_08017</name>
</gene>
<protein>
    <recommendedName>
        <fullName evidence="6">Protein kinase domain-containing protein</fullName>
    </recommendedName>
</protein>